<evidence type="ECO:0000256" key="5">
    <source>
        <dbReference type="ARBA" id="ARBA00023445"/>
    </source>
</evidence>
<keyword evidence="3" id="KW-0560">Oxidoreductase</keyword>
<feature type="domain" description="NAD-dependent epimerase/dehydratase" evidence="6">
    <location>
        <begin position="36"/>
        <end position="284"/>
    </location>
</feature>
<evidence type="ECO:0000256" key="2">
    <source>
        <dbReference type="ARBA" id="ARBA00022857"/>
    </source>
</evidence>
<evidence type="ECO:0000259" key="6">
    <source>
        <dbReference type="Pfam" id="PF01370"/>
    </source>
</evidence>
<accession>A0A8T0Q596</accession>
<dbReference type="PANTHER" id="PTHR10366:SF288">
    <property type="entry name" value="ANTHOCYANIDIN REDUCTASE"/>
    <property type="match status" value="1"/>
</dbReference>
<proteinExistence type="inferred from homology"/>
<sequence length="368" mass="39095">MLEELVISVPLVWQPTQVHLTTVTTMAAPGFVKTACVTGGNGYIASALVKMLLQKGYAVKTTVRDPGDMEKNSHLKRLQALGHLEVLRADLGVEGSFDEAVAGCHYAFLVAAPVNLASENPEEELIGPAVRGTLNVLRSCAKAGTVKRVILTSSAATVVPSGSGSPRGDGGGRVLDEETWPDVDYLVANKPLTWGYCVSKVLLEKAACRFAEEHGISLVTVCPAVTVGAAPATKVHISVPASLSLLSGDEASLGALRGAEALFGAVPMVGVDDLCRAEIFVAEEEASSGRYICCGLNTTVVELARFLAHKYPQYSVKTNLSGELLEKPRVRLSSAKLVKEGFQFKYRTLDDMYDDVVEYGRALGILAS</sequence>
<dbReference type="SUPFAM" id="SSF51735">
    <property type="entry name" value="NAD(P)-binding Rossmann-fold domains"/>
    <property type="match status" value="1"/>
</dbReference>
<reference evidence="7" key="1">
    <citation type="submission" date="2020-05" db="EMBL/GenBank/DDBJ databases">
        <title>WGS assembly of Panicum virgatum.</title>
        <authorList>
            <person name="Lovell J.T."/>
            <person name="Jenkins J."/>
            <person name="Shu S."/>
            <person name="Juenger T.E."/>
            <person name="Schmutz J."/>
        </authorList>
    </citation>
    <scope>NUCLEOTIDE SEQUENCE</scope>
    <source>
        <strain evidence="7">AP13</strain>
    </source>
</reference>
<gene>
    <name evidence="7" type="ORF">PVAP13_7NG368400</name>
</gene>
<dbReference type="EMBL" id="CM029050">
    <property type="protein sequence ID" value="KAG2569050.1"/>
    <property type="molecule type" value="Genomic_DNA"/>
</dbReference>
<name>A0A8T0Q596_PANVG</name>
<dbReference type="CDD" id="cd08958">
    <property type="entry name" value="FR_SDR_e"/>
    <property type="match status" value="1"/>
</dbReference>
<evidence type="ECO:0000256" key="3">
    <source>
        <dbReference type="ARBA" id="ARBA00023002"/>
    </source>
</evidence>
<evidence type="ECO:0000256" key="1">
    <source>
        <dbReference type="ARBA" id="ARBA00004966"/>
    </source>
</evidence>
<dbReference type="GO" id="GO:0016616">
    <property type="term" value="F:oxidoreductase activity, acting on the CH-OH group of donors, NAD or NADP as acceptor"/>
    <property type="evidence" value="ECO:0007669"/>
    <property type="project" value="TreeGrafter"/>
</dbReference>
<evidence type="ECO:0000313" key="7">
    <source>
        <dbReference type="EMBL" id="KAG2569050.1"/>
    </source>
</evidence>
<evidence type="ECO:0000313" key="8">
    <source>
        <dbReference type="Proteomes" id="UP000823388"/>
    </source>
</evidence>
<dbReference type="InterPro" id="IPR036291">
    <property type="entry name" value="NAD(P)-bd_dom_sf"/>
</dbReference>
<comment type="caution">
    <text evidence="7">The sequence shown here is derived from an EMBL/GenBank/DDBJ whole genome shotgun (WGS) entry which is preliminary data.</text>
</comment>
<keyword evidence="4" id="KW-0284">Flavonoid biosynthesis</keyword>
<evidence type="ECO:0000256" key="4">
    <source>
        <dbReference type="ARBA" id="ARBA00023241"/>
    </source>
</evidence>
<comment type="pathway">
    <text evidence="1">Secondary metabolite biosynthesis; flavonoid biosynthesis.</text>
</comment>
<dbReference type="Pfam" id="PF01370">
    <property type="entry name" value="Epimerase"/>
    <property type="match status" value="1"/>
</dbReference>
<dbReference type="Proteomes" id="UP000823388">
    <property type="component" value="Chromosome 7N"/>
</dbReference>
<dbReference type="FunFam" id="3.40.50.720:FF:000428">
    <property type="entry name" value="Leucoanthocyanidin reductase"/>
    <property type="match status" value="1"/>
</dbReference>
<dbReference type="InterPro" id="IPR050425">
    <property type="entry name" value="NAD(P)_dehydrat-like"/>
</dbReference>
<dbReference type="InterPro" id="IPR001509">
    <property type="entry name" value="Epimerase_deHydtase"/>
</dbReference>
<dbReference type="AlphaFoldDB" id="A0A8T0Q596"/>
<dbReference type="GO" id="GO:0009813">
    <property type="term" value="P:flavonoid biosynthetic process"/>
    <property type="evidence" value="ECO:0007669"/>
    <property type="project" value="UniProtKB-KW"/>
</dbReference>
<organism evidence="7 8">
    <name type="scientific">Panicum virgatum</name>
    <name type="common">Blackwell switchgrass</name>
    <dbReference type="NCBI Taxonomy" id="38727"/>
    <lineage>
        <taxon>Eukaryota</taxon>
        <taxon>Viridiplantae</taxon>
        <taxon>Streptophyta</taxon>
        <taxon>Embryophyta</taxon>
        <taxon>Tracheophyta</taxon>
        <taxon>Spermatophyta</taxon>
        <taxon>Magnoliopsida</taxon>
        <taxon>Liliopsida</taxon>
        <taxon>Poales</taxon>
        <taxon>Poaceae</taxon>
        <taxon>PACMAD clade</taxon>
        <taxon>Panicoideae</taxon>
        <taxon>Panicodae</taxon>
        <taxon>Paniceae</taxon>
        <taxon>Panicinae</taxon>
        <taxon>Panicum</taxon>
        <taxon>Panicum sect. Hiantes</taxon>
    </lineage>
</organism>
<keyword evidence="8" id="KW-1185">Reference proteome</keyword>
<protein>
    <recommendedName>
        <fullName evidence="6">NAD-dependent epimerase/dehydratase domain-containing protein</fullName>
    </recommendedName>
</protein>
<dbReference type="PANTHER" id="PTHR10366">
    <property type="entry name" value="NAD DEPENDENT EPIMERASE/DEHYDRATASE"/>
    <property type="match status" value="1"/>
</dbReference>
<comment type="similarity">
    <text evidence="5">Belongs to the NAD(P)-dependent epimerase/dehydratase family. Dihydroflavonol-4-reductase subfamily.</text>
</comment>
<dbReference type="Gene3D" id="3.40.50.720">
    <property type="entry name" value="NAD(P)-binding Rossmann-like Domain"/>
    <property type="match status" value="1"/>
</dbReference>
<keyword evidence="2" id="KW-0521">NADP</keyword>